<dbReference type="PROSITE" id="PS00211">
    <property type="entry name" value="ABC_TRANSPORTER_1"/>
    <property type="match status" value="1"/>
</dbReference>
<evidence type="ECO:0000256" key="4">
    <source>
        <dbReference type="ARBA" id="ARBA00022597"/>
    </source>
</evidence>
<dbReference type="PANTHER" id="PTHR43790:SF3">
    <property type="entry name" value="D-ALLOSE IMPORT ATP-BINDING PROTEIN ALSA-RELATED"/>
    <property type="match status" value="1"/>
</dbReference>
<protein>
    <submittedName>
        <fullName evidence="11">Monosaccharide-transporting ATPase</fullName>
    </submittedName>
</protein>
<dbReference type="InterPro" id="IPR003593">
    <property type="entry name" value="AAA+_ATPase"/>
</dbReference>
<dbReference type="AlphaFoldDB" id="A0A7I8C2H4"/>
<dbReference type="RefSeq" id="WP_180727256.1">
    <property type="nucleotide sequence ID" value="NZ_AP023177.1"/>
</dbReference>
<keyword evidence="2" id="KW-1003">Cell membrane</keyword>
<dbReference type="KEGG" id="plad:PPGU16_81100"/>
<keyword evidence="8" id="KW-1278">Translocase</keyword>
<dbReference type="Gene3D" id="3.40.50.300">
    <property type="entry name" value="P-loop containing nucleotide triphosphate hydrolases"/>
    <property type="match status" value="2"/>
</dbReference>
<geneLocation type="plasmid" evidence="11 12">
    <name>PPGU16_p2</name>
</geneLocation>
<dbReference type="EMBL" id="AP023177">
    <property type="protein sequence ID" value="BCF95043.1"/>
    <property type="molecule type" value="Genomic_DNA"/>
</dbReference>
<keyword evidence="5" id="KW-0677">Repeat</keyword>
<dbReference type="CDD" id="cd03216">
    <property type="entry name" value="ABC_Carb_Monos_I"/>
    <property type="match status" value="1"/>
</dbReference>
<keyword evidence="4" id="KW-0762">Sugar transport</keyword>
<evidence type="ECO:0000256" key="1">
    <source>
        <dbReference type="ARBA" id="ARBA00022448"/>
    </source>
</evidence>
<dbReference type="GO" id="GO:0005524">
    <property type="term" value="F:ATP binding"/>
    <property type="evidence" value="ECO:0007669"/>
    <property type="project" value="UniProtKB-KW"/>
</dbReference>
<keyword evidence="6" id="KW-0547">Nucleotide-binding</keyword>
<evidence type="ECO:0000256" key="3">
    <source>
        <dbReference type="ARBA" id="ARBA00022519"/>
    </source>
</evidence>
<dbReference type="InterPro" id="IPR050107">
    <property type="entry name" value="ABC_carbohydrate_import_ATPase"/>
</dbReference>
<dbReference type="InterPro" id="IPR003439">
    <property type="entry name" value="ABC_transporter-like_ATP-bd"/>
</dbReference>
<name>A0A7I8C2H4_9BURK</name>
<dbReference type="PANTHER" id="PTHR43790">
    <property type="entry name" value="CARBOHYDRATE TRANSPORT ATP-BINDING PROTEIN MG119-RELATED"/>
    <property type="match status" value="1"/>
</dbReference>
<dbReference type="InterPro" id="IPR017871">
    <property type="entry name" value="ABC_transporter-like_CS"/>
</dbReference>
<reference evidence="11 12" key="1">
    <citation type="journal article" date="2020" name="Genes (Basel)">
        <title>Genomic Comparison of Insect Gut Symbionts from Divergent Burkholderia Subclades.</title>
        <authorList>
            <person name="Takeshita K."/>
            <person name="Kikuchi Y."/>
        </authorList>
    </citation>
    <scope>NUCLEOTIDE SEQUENCE [LARGE SCALE GENOMIC DNA]</scope>
    <source>
        <strain evidence="11 12">PGU16</strain>
        <plasmid evidence="11 12">PPGU16_p2</plasmid>
    </source>
</reference>
<evidence type="ECO:0000256" key="8">
    <source>
        <dbReference type="ARBA" id="ARBA00022967"/>
    </source>
</evidence>
<evidence type="ECO:0000313" key="11">
    <source>
        <dbReference type="EMBL" id="BCF95043.1"/>
    </source>
</evidence>
<sequence length="501" mass="54075">MPKYIFDCGGIVKTFLGVQALKSVDFAVEPGRIHGLVGENGAGKSTLLKIISGVHHPDSGHMQLDGDTIHLAGTDDALKKGIVTVHQDINLIESMTVAENIMLNNEPARAGLLRRQSQKEEVTRLLHDYGIEADPDSVISTLPNDVKKMVQILKAVSRNPRLLLLDEPTSALTDIEVNFVLDLIRALSRNGVGIVFVSHYLAEVFAVCDDITVLRDGAIVASTSKDATSLDEVIQRMVGRSLTMEPERPTSSPAADILLSVRNLSVRGGLDNVTFDLHRGEVLGFTGLTGSGLTELSRALFGSSNNKRSSGNFEIAGRAVDLDSPVRSIGYGMALLTHDRLRDGILPESPIYDNVCMANLDYFNGRFGLLDEKAMVETGRSAIERLRIRAPGPKSKIKFLSGGNQQKVLFAKWLETKPSIFILDEPTTGVDVGSKAEIHATIAAIVSAGVGVILISADLLDIERLCNRVLVMFRGSVVGEFSGASIRREAILATSVSGRMQ</sequence>
<evidence type="ECO:0000256" key="6">
    <source>
        <dbReference type="ARBA" id="ARBA00022741"/>
    </source>
</evidence>
<dbReference type="Pfam" id="PF00005">
    <property type="entry name" value="ABC_tran"/>
    <property type="match status" value="2"/>
</dbReference>
<evidence type="ECO:0000256" key="2">
    <source>
        <dbReference type="ARBA" id="ARBA00022475"/>
    </source>
</evidence>
<dbReference type="SMART" id="SM00382">
    <property type="entry name" value="AAA"/>
    <property type="match status" value="2"/>
</dbReference>
<organism evidence="11 12">
    <name type="scientific">Paraburkholderia largidicola</name>
    <dbReference type="NCBI Taxonomy" id="3014751"/>
    <lineage>
        <taxon>Bacteria</taxon>
        <taxon>Pseudomonadati</taxon>
        <taxon>Pseudomonadota</taxon>
        <taxon>Betaproteobacteria</taxon>
        <taxon>Burkholderiales</taxon>
        <taxon>Burkholderiaceae</taxon>
        <taxon>Paraburkholderia</taxon>
    </lineage>
</organism>
<evidence type="ECO:0000259" key="10">
    <source>
        <dbReference type="PROSITE" id="PS50893"/>
    </source>
</evidence>
<keyword evidence="12" id="KW-1185">Reference proteome</keyword>
<feature type="domain" description="ABC transporter" evidence="10">
    <location>
        <begin position="6"/>
        <end position="241"/>
    </location>
</feature>
<dbReference type="GO" id="GO:0016887">
    <property type="term" value="F:ATP hydrolysis activity"/>
    <property type="evidence" value="ECO:0007669"/>
    <property type="project" value="InterPro"/>
</dbReference>
<keyword evidence="3" id="KW-0997">Cell inner membrane</keyword>
<dbReference type="InterPro" id="IPR027417">
    <property type="entry name" value="P-loop_NTPase"/>
</dbReference>
<dbReference type="Proteomes" id="UP000510888">
    <property type="component" value="Plasmid PPGU16_p2"/>
</dbReference>
<accession>A0A7I8C2H4</accession>
<keyword evidence="1" id="KW-0813">Transport</keyword>
<keyword evidence="11" id="KW-0614">Plasmid</keyword>
<keyword evidence="7" id="KW-0067">ATP-binding</keyword>
<dbReference type="PROSITE" id="PS50893">
    <property type="entry name" value="ABC_TRANSPORTER_2"/>
    <property type="match status" value="2"/>
</dbReference>
<evidence type="ECO:0000256" key="9">
    <source>
        <dbReference type="ARBA" id="ARBA00023136"/>
    </source>
</evidence>
<proteinExistence type="predicted"/>
<evidence type="ECO:0000256" key="5">
    <source>
        <dbReference type="ARBA" id="ARBA00022737"/>
    </source>
</evidence>
<dbReference type="CDD" id="cd03215">
    <property type="entry name" value="ABC_Carb_Monos_II"/>
    <property type="match status" value="1"/>
</dbReference>
<feature type="domain" description="ABC transporter" evidence="10">
    <location>
        <begin position="252"/>
        <end position="499"/>
    </location>
</feature>
<evidence type="ECO:0000313" key="12">
    <source>
        <dbReference type="Proteomes" id="UP000510888"/>
    </source>
</evidence>
<gene>
    <name evidence="11" type="ORF">PPGU16_81100</name>
</gene>
<dbReference type="SUPFAM" id="SSF52540">
    <property type="entry name" value="P-loop containing nucleoside triphosphate hydrolases"/>
    <property type="match status" value="2"/>
</dbReference>
<keyword evidence="9" id="KW-0472">Membrane</keyword>
<evidence type="ECO:0000256" key="7">
    <source>
        <dbReference type="ARBA" id="ARBA00022840"/>
    </source>
</evidence>